<gene>
    <name evidence="9" type="ORF">BRENAR_LOCUS5168</name>
</gene>
<evidence type="ECO:0000256" key="3">
    <source>
        <dbReference type="ARBA" id="ARBA00022540"/>
    </source>
</evidence>
<dbReference type="AlphaFoldDB" id="A0A448YU47"/>
<dbReference type="PANTHER" id="PTHR14005:SF0">
    <property type="entry name" value="EUKARYOTIC TRANSLATION INITIATION FACTOR 3 SUBUNIT A"/>
    <property type="match status" value="1"/>
</dbReference>
<dbReference type="Pfam" id="PF22591">
    <property type="entry name" value="eIF3a_PCI_TPR-like"/>
    <property type="match status" value="1"/>
</dbReference>
<feature type="region of interest" description="Disordered" evidence="7">
    <location>
        <begin position="638"/>
        <end position="661"/>
    </location>
</feature>
<dbReference type="GO" id="GO:0003743">
    <property type="term" value="F:translation initiation factor activity"/>
    <property type="evidence" value="ECO:0007669"/>
    <property type="project" value="UniProtKB-KW"/>
</dbReference>
<dbReference type="InParanoid" id="A0A448YU47"/>
<protein>
    <submittedName>
        <fullName evidence="9">DEKNAAC105667</fullName>
    </submittedName>
</protein>
<dbReference type="FunCoup" id="A0A448YU47">
    <property type="interactions" value="1343"/>
</dbReference>
<accession>A0A448YU47</accession>
<dbReference type="PROSITE" id="PS50250">
    <property type="entry name" value="PCI"/>
    <property type="match status" value="1"/>
</dbReference>
<name>A0A448YU47_BRENA</name>
<dbReference type="OrthoDB" id="18884at2759"/>
<dbReference type="STRING" id="13370.A0A448YU47"/>
<keyword evidence="4" id="KW-0694">RNA-binding</keyword>
<dbReference type="Proteomes" id="UP000290900">
    <property type="component" value="Unassembled WGS sequence"/>
</dbReference>
<evidence type="ECO:0000256" key="2">
    <source>
        <dbReference type="ARBA" id="ARBA00022490"/>
    </source>
</evidence>
<dbReference type="PANTHER" id="PTHR14005">
    <property type="entry name" value="EUKARYOTIC TRANSLATION INITIATION FACTOR 3, THETA SUBUNIT"/>
    <property type="match status" value="1"/>
</dbReference>
<keyword evidence="5" id="KW-0648">Protein biosynthesis</keyword>
<dbReference type="InterPro" id="IPR054711">
    <property type="entry name" value="eIF3a_PCI_TPR-like"/>
</dbReference>
<dbReference type="GO" id="GO:0002188">
    <property type="term" value="P:translation reinitiation"/>
    <property type="evidence" value="ECO:0007669"/>
    <property type="project" value="TreeGrafter"/>
</dbReference>
<evidence type="ECO:0000256" key="5">
    <source>
        <dbReference type="ARBA" id="ARBA00022917"/>
    </source>
</evidence>
<dbReference type="InterPro" id="IPR027512">
    <property type="entry name" value="EIF3A"/>
</dbReference>
<keyword evidence="2" id="KW-0963">Cytoplasm</keyword>
<organism evidence="9 10">
    <name type="scientific">Brettanomyces naardenensis</name>
    <name type="common">Yeast</name>
    <dbReference type="NCBI Taxonomy" id="13370"/>
    <lineage>
        <taxon>Eukaryota</taxon>
        <taxon>Fungi</taxon>
        <taxon>Dikarya</taxon>
        <taxon>Ascomycota</taxon>
        <taxon>Saccharomycotina</taxon>
        <taxon>Pichiomycetes</taxon>
        <taxon>Pichiales</taxon>
        <taxon>Pichiaceae</taxon>
        <taxon>Brettanomyces</taxon>
    </lineage>
</organism>
<evidence type="ECO:0000256" key="6">
    <source>
        <dbReference type="ARBA" id="ARBA00023054"/>
    </source>
</evidence>
<dbReference type="GO" id="GO:0043614">
    <property type="term" value="C:multi-eIF complex"/>
    <property type="evidence" value="ECO:0007669"/>
    <property type="project" value="TreeGrafter"/>
</dbReference>
<comment type="subcellular location">
    <subcellularLocation>
        <location evidence="1">Cytoplasm</location>
    </subcellularLocation>
</comment>
<dbReference type="EMBL" id="CAACVR010000076">
    <property type="protein sequence ID" value="VEU24440.1"/>
    <property type="molecule type" value="Genomic_DNA"/>
</dbReference>
<feature type="domain" description="PCI" evidence="8">
    <location>
        <begin position="356"/>
        <end position="531"/>
    </location>
</feature>
<dbReference type="GO" id="GO:0071541">
    <property type="term" value="C:eukaryotic translation initiation factor 3 complex, eIF3m"/>
    <property type="evidence" value="ECO:0007669"/>
    <property type="project" value="TreeGrafter"/>
</dbReference>
<keyword evidence="10" id="KW-1185">Reference proteome</keyword>
<dbReference type="SMART" id="SM00088">
    <property type="entry name" value="PINT"/>
    <property type="match status" value="1"/>
</dbReference>
<evidence type="ECO:0000256" key="1">
    <source>
        <dbReference type="ARBA" id="ARBA00004496"/>
    </source>
</evidence>
<proteinExistence type="predicted"/>
<dbReference type="GO" id="GO:0071540">
    <property type="term" value="C:eukaryotic translation initiation factor 3 complex, eIF3e"/>
    <property type="evidence" value="ECO:0007669"/>
    <property type="project" value="TreeGrafter"/>
</dbReference>
<reference evidence="9 10" key="1">
    <citation type="submission" date="2018-12" db="EMBL/GenBank/DDBJ databases">
        <authorList>
            <person name="Tiukova I."/>
            <person name="Dainat J."/>
        </authorList>
    </citation>
    <scope>NUCLEOTIDE SEQUENCE [LARGE SCALE GENOMIC DNA]</scope>
</reference>
<dbReference type="Gene3D" id="1.25.40.860">
    <property type="match status" value="1"/>
</dbReference>
<evidence type="ECO:0000256" key="4">
    <source>
        <dbReference type="ARBA" id="ARBA00022884"/>
    </source>
</evidence>
<keyword evidence="3" id="KW-0396">Initiation factor</keyword>
<feature type="region of interest" description="Disordered" evidence="7">
    <location>
        <begin position="837"/>
        <end position="883"/>
    </location>
</feature>
<dbReference type="GO" id="GO:0001732">
    <property type="term" value="P:formation of cytoplasmic translation initiation complex"/>
    <property type="evidence" value="ECO:0007669"/>
    <property type="project" value="TreeGrafter"/>
</dbReference>
<evidence type="ECO:0000259" key="8">
    <source>
        <dbReference type="PROSITE" id="PS50250"/>
    </source>
</evidence>
<dbReference type="Pfam" id="PF01399">
    <property type="entry name" value="PCI"/>
    <property type="match status" value="1"/>
</dbReference>
<dbReference type="Gene3D" id="4.10.860.10">
    <property type="entry name" value="UVR domain"/>
    <property type="match status" value="1"/>
</dbReference>
<dbReference type="FunFam" id="4.10.860.10:FF:000001">
    <property type="entry name" value="Eukaryotic translation initiation factor 3 subunit A"/>
    <property type="match status" value="1"/>
</dbReference>
<dbReference type="InterPro" id="IPR000717">
    <property type="entry name" value="PCI_dom"/>
</dbReference>
<sequence>MRGGNRGYRPENILRRAEDFIAVEQKEDALQTLYGFLTSRRIRGVEPAEMEPIAKLFVELGTELRSGKIVKDGLHQYKKAVQVTDAGLESLQTVCKYFLELAEAQLSKAEGQAGAAAEKAVEKSVAAAAAAQKVLDAYDEVDVEATEEDDDDEDVQFSISPEDILLSAVSTDDTKDRSNRQLVVPWLRFLWESYRTVLDILRNNSKLEVGYCYVCDHAFDFCAKYERRTEFRRLCEMLRAHLQTVSQKPNDRYQVTNPVDLSNPDTLQRYLESRFAQLNAAVKLELWQEAFRSVEDVHTLMTLSKRQPKPAMMMSYYDNLAQIFAVSGDSLFHAAARQKYFSLLLQSPIATEEQKRHYASLQLISALAVSETASGADDFGGRKVHRLASLLSMGNPPTRESLLEQAVGPQTLRYTDDLLKQLNSILEEEFHPLSFARDSQKVFAGIDSNKEYRTYIPSLLDVVVGKIFREVSQVYQTIKIDFLVRLCTFEGPFKLSNLEIESRLLEAADKNVVNVKIDQDARVVTFRSNAFGEPVENSILSTLAEKASAAVQLTPAEFVRFQLSNLAKALSESVKLIDVKETKSVDRELKERALEQANAEFDNEKEEILRRFDVLQERKTKLAELKRLAEERAAKEKLEKQVASKKAEQERAEQEAARRREDKIKREIEAAKEKQKKEMIEEVNSKGIIEIDEQEAADLDVDKLRMMQLEKLEKDQKVTEAKMEVLARRNDYLERAERKFQLTLLEKDSQQQIAKEEEEYNALREKRIEQARKEHDHDIKERDRLKRMVIDYKRYAALANSEQQHAFEKSKAEADKKLEEAKQQRIREYISQKKAEFEEEQQLKKEEQQRQKKLNEEEHRRAAAEEERRQQAEESRLNRDPERRLYTELLAKEKAGGLSKFSEKMMLKKLKRRYEN</sequence>
<evidence type="ECO:0000256" key="7">
    <source>
        <dbReference type="SAM" id="MobiDB-lite"/>
    </source>
</evidence>
<evidence type="ECO:0000313" key="9">
    <source>
        <dbReference type="EMBL" id="VEU24440.1"/>
    </source>
</evidence>
<dbReference type="GO" id="GO:0003729">
    <property type="term" value="F:mRNA binding"/>
    <property type="evidence" value="ECO:0007669"/>
    <property type="project" value="TreeGrafter"/>
</dbReference>
<keyword evidence="6" id="KW-0175">Coiled coil</keyword>
<evidence type="ECO:0000313" key="10">
    <source>
        <dbReference type="Proteomes" id="UP000290900"/>
    </source>
</evidence>